<evidence type="ECO:0000313" key="1">
    <source>
        <dbReference type="EMBL" id="PSR88549.1"/>
    </source>
</evidence>
<evidence type="ECO:0000313" key="2">
    <source>
        <dbReference type="Proteomes" id="UP000241462"/>
    </source>
</evidence>
<proteinExistence type="predicted"/>
<gene>
    <name evidence="1" type="ORF">BD289DRAFT_231555</name>
</gene>
<protein>
    <submittedName>
        <fullName evidence="1">Uncharacterized protein</fullName>
    </submittedName>
</protein>
<dbReference type="InParanoid" id="A0A2T3AA47"/>
<dbReference type="Proteomes" id="UP000241462">
    <property type="component" value="Unassembled WGS sequence"/>
</dbReference>
<dbReference type="EMBL" id="KZ678427">
    <property type="protein sequence ID" value="PSR88549.1"/>
    <property type="molecule type" value="Genomic_DNA"/>
</dbReference>
<name>A0A2T3AA47_9PEZI</name>
<keyword evidence="2" id="KW-1185">Reference proteome</keyword>
<reference evidence="1 2" key="1">
    <citation type="journal article" date="2018" name="Mycol. Prog.">
        <title>Coniella lustricola, a new species from submerged detritus.</title>
        <authorList>
            <person name="Raudabaugh D.B."/>
            <person name="Iturriaga T."/>
            <person name="Carver A."/>
            <person name="Mondo S."/>
            <person name="Pangilinan J."/>
            <person name="Lipzen A."/>
            <person name="He G."/>
            <person name="Amirebrahimi M."/>
            <person name="Grigoriev I.V."/>
            <person name="Miller A.N."/>
        </authorList>
    </citation>
    <scope>NUCLEOTIDE SEQUENCE [LARGE SCALE GENOMIC DNA]</scope>
    <source>
        <strain evidence="1 2">B22-T-1</strain>
    </source>
</reference>
<organism evidence="1 2">
    <name type="scientific">Coniella lustricola</name>
    <dbReference type="NCBI Taxonomy" id="2025994"/>
    <lineage>
        <taxon>Eukaryota</taxon>
        <taxon>Fungi</taxon>
        <taxon>Dikarya</taxon>
        <taxon>Ascomycota</taxon>
        <taxon>Pezizomycotina</taxon>
        <taxon>Sordariomycetes</taxon>
        <taxon>Sordariomycetidae</taxon>
        <taxon>Diaporthales</taxon>
        <taxon>Schizoparmaceae</taxon>
        <taxon>Coniella</taxon>
    </lineage>
</organism>
<accession>A0A2T3AA47</accession>
<sequence>MVLYSLFRLISQLSSTTHSTGGAEAAEVAQVCIMVHSRSVLYLGTNNPWERFESIFRIVLGRASQLVSQSVSYLVKLVCICDKTGNRVKTSGRACAP</sequence>
<dbReference type="AlphaFoldDB" id="A0A2T3AA47"/>